<evidence type="ECO:0000259" key="7">
    <source>
        <dbReference type="PROSITE" id="PS50111"/>
    </source>
</evidence>
<keyword evidence="1 6" id="KW-0812">Transmembrane</keyword>
<dbReference type="SUPFAM" id="SSF58104">
    <property type="entry name" value="Methyl-accepting chemotaxis protein (MCP) signaling domain"/>
    <property type="match status" value="1"/>
</dbReference>
<feature type="domain" description="HAMP" evidence="8">
    <location>
        <begin position="205"/>
        <end position="257"/>
    </location>
</feature>
<feature type="domain" description="Methyl-accepting transducer" evidence="7">
    <location>
        <begin position="262"/>
        <end position="491"/>
    </location>
</feature>
<protein>
    <submittedName>
        <fullName evidence="9">Methyl-accepting chemotaxis protein</fullName>
    </submittedName>
</protein>
<dbReference type="PRINTS" id="PR00260">
    <property type="entry name" value="CHEMTRNSDUCR"/>
</dbReference>
<evidence type="ECO:0000256" key="6">
    <source>
        <dbReference type="SAM" id="Phobius"/>
    </source>
</evidence>
<dbReference type="InterPro" id="IPR004090">
    <property type="entry name" value="Chemotax_Me-accpt_rcpt"/>
</dbReference>
<evidence type="ECO:0000256" key="1">
    <source>
        <dbReference type="ARBA" id="ARBA00022692"/>
    </source>
</evidence>
<keyword evidence="2 6" id="KW-1133">Transmembrane helix</keyword>
<dbReference type="SMART" id="SM00304">
    <property type="entry name" value="HAMP"/>
    <property type="match status" value="2"/>
</dbReference>
<gene>
    <name evidence="9" type="ORF">Dfulv_04780</name>
</gene>
<feature type="transmembrane region" description="Helical" evidence="6">
    <location>
        <begin position="12"/>
        <end position="34"/>
    </location>
</feature>
<evidence type="ECO:0000313" key="10">
    <source>
        <dbReference type="Proteomes" id="UP001059617"/>
    </source>
</evidence>
<dbReference type="InterPro" id="IPR003660">
    <property type="entry name" value="HAMP_dom"/>
</dbReference>
<sequence length="520" mass="53635">MRITVARKLTGLILLAAIGIAATGAVLGLLLVSLGDRFTEVAERDHPSIRAALEMELAKTGQADDLGSYIASGDERFVQEWHDDHAEFVRWLDRYRALDNTAEERAVLDDVAAADSRYQSEGQQVIALMASGRTAEANIRSNEVLGPLEDRIFAGLTKLEDRNTATIDAATADGERQVSRGTVLAVAIPAAVILLVAAVAAVIVRGIVRPLRSAVGALTRVAAGDLTGTVAVRGRDELAEMGRALNEATSAMRDTVTALSSTATTLTDTAGALSRTAEDTASGAADSNLQAQTTASAAEQISAGVNTVATASEEMTAAIGEISQNATRAAQVATSAVDTAAQTSSTVRLLGTASGEIAEVLKTISSIAAQTNLLALNATIEAARAGEAGKGFAVVAGEVKDLAQETARATEDIGHRIAAIRTHTGATTEAIGRITAIIDEINDYQNTIASAVEEQTATTAEINRSVAETATGTQVIASNITHLATTAQAVTEAAAASNRAAEELTAVAGRLRGLVGRFSV</sequence>
<keyword evidence="6" id="KW-0472">Membrane</keyword>
<proteinExistence type="inferred from homology"/>
<reference evidence="9" key="1">
    <citation type="submission" date="2021-04" db="EMBL/GenBank/DDBJ databases">
        <authorList>
            <person name="Hartkoorn R.C."/>
            <person name="Beaudoing E."/>
            <person name="Hot D."/>
        </authorList>
    </citation>
    <scope>NUCLEOTIDE SEQUENCE</scope>
    <source>
        <strain evidence="9">NRRL B-16292</strain>
    </source>
</reference>
<dbReference type="Gene3D" id="1.10.287.950">
    <property type="entry name" value="Methyl-accepting chemotaxis protein"/>
    <property type="match status" value="1"/>
</dbReference>
<accession>A0ABY5W0V3</accession>
<evidence type="ECO:0000313" key="9">
    <source>
        <dbReference type="EMBL" id="UWP83597.1"/>
    </source>
</evidence>
<evidence type="ECO:0000256" key="3">
    <source>
        <dbReference type="ARBA" id="ARBA00023224"/>
    </source>
</evidence>
<dbReference type="PANTHER" id="PTHR32089">
    <property type="entry name" value="METHYL-ACCEPTING CHEMOTAXIS PROTEIN MCPB"/>
    <property type="match status" value="1"/>
</dbReference>
<evidence type="ECO:0000256" key="5">
    <source>
        <dbReference type="PROSITE-ProRule" id="PRU00284"/>
    </source>
</evidence>
<dbReference type="RefSeq" id="WP_259861393.1">
    <property type="nucleotide sequence ID" value="NZ_CP073720.1"/>
</dbReference>
<dbReference type="Pfam" id="PF00672">
    <property type="entry name" value="HAMP"/>
    <property type="match status" value="1"/>
</dbReference>
<reference evidence="9" key="2">
    <citation type="submission" date="2022-09" db="EMBL/GenBank/DDBJ databases">
        <title>Biosynthetic gene clusters of Dactylosporangioum fulvum.</title>
        <authorList>
            <person name="Caradec T."/>
        </authorList>
    </citation>
    <scope>NUCLEOTIDE SEQUENCE</scope>
    <source>
        <strain evidence="9">NRRL B-16292</strain>
    </source>
</reference>
<keyword evidence="10" id="KW-1185">Reference proteome</keyword>
<dbReference type="Proteomes" id="UP001059617">
    <property type="component" value="Chromosome"/>
</dbReference>
<dbReference type="SMART" id="SM00283">
    <property type="entry name" value="MA"/>
    <property type="match status" value="1"/>
</dbReference>
<dbReference type="CDD" id="cd06225">
    <property type="entry name" value="HAMP"/>
    <property type="match status" value="1"/>
</dbReference>
<organism evidence="9 10">
    <name type="scientific">Dactylosporangium fulvum</name>
    <dbReference type="NCBI Taxonomy" id="53359"/>
    <lineage>
        <taxon>Bacteria</taxon>
        <taxon>Bacillati</taxon>
        <taxon>Actinomycetota</taxon>
        <taxon>Actinomycetes</taxon>
        <taxon>Micromonosporales</taxon>
        <taxon>Micromonosporaceae</taxon>
        <taxon>Dactylosporangium</taxon>
    </lineage>
</organism>
<feature type="transmembrane region" description="Helical" evidence="6">
    <location>
        <begin position="183"/>
        <end position="204"/>
    </location>
</feature>
<dbReference type="Pfam" id="PF00015">
    <property type="entry name" value="MCPsignal"/>
    <property type="match status" value="1"/>
</dbReference>
<dbReference type="EMBL" id="CP073720">
    <property type="protein sequence ID" value="UWP83597.1"/>
    <property type="molecule type" value="Genomic_DNA"/>
</dbReference>
<name>A0ABY5W0V3_9ACTN</name>
<keyword evidence="3 5" id="KW-0807">Transducer</keyword>
<evidence type="ECO:0000259" key="8">
    <source>
        <dbReference type="PROSITE" id="PS50885"/>
    </source>
</evidence>
<evidence type="ECO:0000256" key="2">
    <source>
        <dbReference type="ARBA" id="ARBA00022989"/>
    </source>
</evidence>
<dbReference type="PROSITE" id="PS50885">
    <property type="entry name" value="HAMP"/>
    <property type="match status" value="1"/>
</dbReference>
<comment type="similarity">
    <text evidence="4">Belongs to the methyl-accepting chemotaxis (MCP) protein family.</text>
</comment>
<evidence type="ECO:0000256" key="4">
    <source>
        <dbReference type="ARBA" id="ARBA00029447"/>
    </source>
</evidence>
<dbReference type="InterPro" id="IPR004089">
    <property type="entry name" value="MCPsignal_dom"/>
</dbReference>
<dbReference type="PROSITE" id="PS50111">
    <property type="entry name" value="CHEMOTAXIS_TRANSDUC_2"/>
    <property type="match status" value="1"/>
</dbReference>
<dbReference type="PANTHER" id="PTHR32089:SF112">
    <property type="entry name" value="LYSOZYME-LIKE PROTEIN-RELATED"/>
    <property type="match status" value="1"/>
</dbReference>